<reference evidence="1" key="1">
    <citation type="submission" date="2022-08" db="EMBL/GenBank/DDBJ databases">
        <authorList>
            <person name="Deng Y."/>
            <person name="Han X.-F."/>
            <person name="Zhang Y.-Q."/>
        </authorList>
    </citation>
    <scope>NUCLEOTIDE SEQUENCE</scope>
    <source>
        <strain evidence="1">CPCC 203386</strain>
    </source>
</reference>
<comment type="caution">
    <text evidence="1">The sequence shown here is derived from an EMBL/GenBank/DDBJ whole genome shotgun (WGS) entry which is preliminary data.</text>
</comment>
<dbReference type="EMBL" id="JANLCJ010000002">
    <property type="protein sequence ID" value="MCS5733768.1"/>
    <property type="molecule type" value="Genomic_DNA"/>
</dbReference>
<accession>A0ABT2H1E3</accession>
<organism evidence="1 2">
    <name type="scientific">Herbiconiux daphne</name>
    <dbReference type="NCBI Taxonomy" id="2970914"/>
    <lineage>
        <taxon>Bacteria</taxon>
        <taxon>Bacillati</taxon>
        <taxon>Actinomycetota</taxon>
        <taxon>Actinomycetes</taxon>
        <taxon>Micrococcales</taxon>
        <taxon>Microbacteriaceae</taxon>
        <taxon>Herbiconiux</taxon>
    </lineage>
</organism>
<keyword evidence="2" id="KW-1185">Reference proteome</keyword>
<dbReference type="Proteomes" id="UP001165586">
    <property type="component" value="Unassembled WGS sequence"/>
</dbReference>
<proteinExistence type="predicted"/>
<name>A0ABT2H1E3_9MICO</name>
<evidence type="ECO:0000313" key="1">
    <source>
        <dbReference type="EMBL" id="MCS5733768.1"/>
    </source>
</evidence>
<sequence>MNEKKSDALRVPKFGTLVLVPFGDALLPATVVQKRNGRVEVEIKVEDADPIRTTFALDDITVPKAS</sequence>
<evidence type="ECO:0000313" key="2">
    <source>
        <dbReference type="Proteomes" id="UP001165586"/>
    </source>
</evidence>
<protein>
    <submittedName>
        <fullName evidence="1">Uncharacterized protein</fullName>
    </submittedName>
</protein>
<gene>
    <name evidence="1" type="ORF">N1032_08450</name>
</gene>
<dbReference type="RefSeq" id="WP_259538583.1">
    <property type="nucleotide sequence ID" value="NZ_JANLCJ010000002.1"/>
</dbReference>